<dbReference type="STRING" id="134601.AFA91_29080"/>
<dbReference type="InterPro" id="IPR002938">
    <property type="entry name" value="FAD-bd"/>
</dbReference>
<dbReference type="GO" id="GO:0071949">
    <property type="term" value="F:FAD binding"/>
    <property type="evidence" value="ECO:0007669"/>
    <property type="project" value="InterPro"/>
</dbReference>
<dbReference type="PANTHER" id="PTHR46865">
    <property type="entry name" value="OXIDOREDUCTASE-RELATED"/>
    <property type="match status" value="1"/>
</dbReference>
<evidence type="ECO:0000313" key="3">
    <source>
        <dbReference type="Proteomes" id="UP000062255"/>
    </source>
</evidence>
<name>A0A0K0XD09_MYCGD</name>
<dbReference type="Gene3D" id="3.30.9.10">
    <property type="entry name" value="D-Amino Acid Oxidase, subunit A, domain 2"/>
    <property type="match status" value="1"/>
</dbReference>
<dbReference type="PANTHER" id="PTHR46865:SF8">
    <property type="entry name" value="POSSIBLE OXIDOREDUCTASE"/>
    <property type="match status" value="1"/>
</dbReference>
<dbReference type="NCBIfam" id="NF005761">
    <property type="entry name" value="PRK07588.1"/>
    <property type="match status" value="1"/>
</dbReference>
<dbReference type="InterPro" id="IPR036188">
    <property type="entry name" value="FAD/NAD-bd_sf"/>
</dbReference>
<dbReference type="RefSeq" id="WP_049747749.1">
    <property type="nucleotide sequence ID" value="NZ_CP012150.1"/>
</dbReference>
<gene>
    <name evidence="2" type="ORF">AFA91_29080</name>
</gene>
<proteinExistence type="predicted"/>
<dbReference type="Pfam" id="PF01494">
    <property type="entry name" value="FAD_binding_3"/>
    <property type="match status" value="1"/>
</dbReference>
<accession>A0A0K0XD09</accession>
<evidence type="ECO:0000259" key="1">
    <source>
        <dbReference type="Pfam" id="PF01494"/>
    </source>
</evidence>
<evidence type="ECO:0000313" key="2">
    <source>
        <dbReference type="EMBL" id="AKS35288.1"/>
    </source>
</evidence>
<protein>
    <recommendedName>
        <fullName evidence="1">FAD-binding domain-containing protein</fullName>
    </recommendedName>
</protein>
<dbReference type="OrthoDB" id="3356051at2"/>
<organism evidence="2 3">
    <name type="scientific">Mycolicibacterium goodii</name>
    <name type="common">Mycobacterium goodii</name>
    <dbReference type="NCBI Taxonomy" id="134601"/>
    <lineage>
        <taxon>Bacteria</taxon>
        <taxon>Bacillati</taxon>
        <taxon>Actinomycetota</taxon>
        <taxon>Actinomycetes</taxon>
        <taxon>Mycobacteriales</taxon>
        <taxon>Mycobacteriaceae</taxon>
        <taxon>Mycolicibacterium</taxon>
    </lineage>
</organism>
<sequence>MKIAISGAGIAGPCLAYWLTRAGHEPTLIEAAPHLRTGGYVVDFWGLGYQVACRMGIESTIRDLGYDVRSIRSATSGSRIRANLDTAGIRRATQDKFTSLPRGDLAAVIYSTIADDVETVFSDSICTITEHDSGVSVGLLSGAQRDFDLVVGADGLHSQVRRLVFDDDADAEHHLGCLVAAAVVKGYRPRDELVYMTYSTPGHSVGRFTLRGDRTLFLFVLRSDHTTVPESTEARIALLDTEFSGAGWECARIIEALGEVEDLYLDVVSQIRIDRWSQGRTVLVGDAAACISLLGGEGTGLAMTEAYVLAGELATHTDHRDAFAAYESALRPLVADKQAAARRYLSVFVPNSKPGIIFRDLCMRAMNTAPKSERLLARAFSDDFELPGYSFDCA</sequence>
<dbReference type="PATRIC" id="fig|134601.6.peg.6010"/>
<dbReference type="PRINTS" id="PR00420">
    <property type="entry name" value="RNGMNOXGNASE"/>
</dbReference>
<dbReference type="AlphaFoldDB" id="A0A0K0XD09"/>
<dbReference type="KEGG" id="mgo:AFA91_29080"/>
<feature type="domain" description="FAD-binding" evidence="1">
    <location>
        <begin position="2"/>
        <end position="328"/>
    </location>
</feature>
<dbReference type="Proteomes" id="UP000062255">
    <property type="component" value="Chromosome"/>
</dbReference>
<reference evidence="2 3" key="1">
    <citation type="submission" date="2015-07" db="EMBL/GenBank/DDBJ databases">
        <title>Complete genome sequence of Mycobacterium goodii X7B, a facultative thermophilic biodesulfurizing bacterium.</title>
        <authorList>
            <person name="Yu B."/>
            <person name="Li F."/>
            <person name="Xu P."/>
        </authorList>
    </citation>
    <scope>NUCLEOTIDE SEQUENCE [LARGE SCALE GENOMIC DNA]</scope>
    <source>
        <strain evidence="2 3">X7B</strain>
    </source>
</reference>
<dbReference type="EMBL" id="CP012150">
    <property type="protein sequence ID" value="AKS35288.1"/>
    <property type="molecule type" value="Genomic_DNA"/>
</dbReference>
<dbReference type="SUPFAM" id="SSF51905">
    <property type="entry name" value="FAD/NAD(P)-binding domain"/>
    <property type="match status" value="1"/>
</dbReference>
<dbReference type="Gene3D" id="3.50.50.60">
    <property type="entry name" value="FAD/NAD(P)-binding domain"/>
    <property type="match status" value="1"/>
</dbReference>
<dbReference type="InterPro" id="IPR051704">
    <property type="entry name" value="FAD_aromatic-hydroxylase"/>
</dbReference>